<organism evidence="1 2">
    <name type="scientific">Trachymyrmex septentrionalis</name>
    <dbReference type="NCBI Taxonomy" id="34720"/>
    <lineage>
        <taxon>Eukaryota</taxon>
        <taxon>Metazoa</taxon>
        <taxon>Ecdysozoa</taxon>
        <taxon>Arthropoda</taxon>
        <taxon>Hexapoda</taxon>
        <taxon>Insecta</taxon>
        <taxon>Pterygota</taxon>
        <taxon>Neoptera</taxon>
        <taxon>Endopterygota</taxon>
        <taxon>Hymenoptera</taxon>
        <taxon>Apocrita</taxon>
        <taxon>Aculeata</taxon>
        <taxon>Formicoidea</taxon>
        <taxon>Formicidae</taxon>
        <taxon>Myrmicinae</taxon>
        <taxon>Trachymyrmex</taxon>
    </lineage>
</organism>
<dbReference type="PANTHER" id="PTHR47326">
    <property type="entry name" value="TRANSPOSABLE ELEMENT TC3 TRANSPOSASE-LIKE PROTEIN"/>
    <property type="match status" value="1"/>
</dbReference>
<reference evidence="1 2" key="1">
    <citation type="submission" date="2016-03" db="EMBL/GenBank/DDBJ databases">
        <title>Trachymyrmex septentrionalis WGS genome.</title>
        <authorList>
            <person name="Nygaard S."/>
            <person name="Hu H."/>
            <person name="Boomsma J."/>
            <person name="Zhang G."/>
        </authorList>
    </citation>
    <scope>NUCLEOTIDE SEQUENCE [LARGE SCALE GENOMIC DNA]</scope>
    <source>
        <strain evidence="1">Tsep2-gDNA-1</strain>
        <tissue evidence="1">Whole body</tissue>
    </source>
</reference>
<dbReference type="InterPro" id="IPR036397">
    <property type="entry name" value="RNaseH_sf"/>
</dbReference>
<accession>A0A195FXL7</accession>
<protein>
    <submittedName>
        <fullName evidence="1">Uncharacterized protein</fullName>
    </submittedName>
</protein>
<proteinExistence type="predicted"/>
<evidence type="ECO:0000313" key="1">
    <source>
        <dbReference type="EMBL" id="KYN45415.1"/>
    </source>
</evidence>
<sequence length="115" mass="13737">SPDFNPLDFYFWGHLKSIVYSTLVNNVDDLREKIRNGFEIIQRIPGIFERVRNSMLRYAVSDYYLFRSLQNSPVYKNHLSQVFFTEKPQKFYTDGIMALLEKWQKVIDQNGTYLV</sequence>
<dbReference type="Proteomes" id="UP000078541">
    <property type="component" value="Unassembled WGS sequence"/>
</dbReference>
<dbReference type="Gene3D" id="3.30.420.10">
    <property type="entry name" value="Ribonuclease H-like superfamily/Ribonuclease H"/>
    <property type="match status" value="1"/>
</dbReference>
<keyword evidence="2" id="KW-1185">Reference proteome</keyword>
<dbReference type="PANTHER" id="PTHR47326:SF1">
    <property type="entry name" value="HTH PSQ-TYPE DOMAIN-CONTAINING PROTEIN"/>
    <property type="match status" value="1"/>
</dbReference>
<feature type="non-terminal residue" evidence="1">
    <location>
        <position position="1"/>
    </location>
</feature>
<dbReference type="AlphaFoldDB" id="A0A195FXL7"/>
<name>A0A195FXL7_9HYME</name>
<dbReference type="STRING" id="34720.A0A195FXL7"/>
<dbReference type="EMBL" id="KQ981161">
    <property type="protein sequence ID" value="KYN45415.1"/>
    <property type="molecule type" value="Genomic_DNA"/>
</dbReference>
<dbReference type="GO" id="GO:0003676">
    <property type="term" value="F:nucleic acid binding"/>
    <property type="evidence" value="ECO:0007669"/>
    <property type="project" value="InterPro"/>
</dbReference>
<evidence type="ECO:0000313" key="2">
    <source>
        <dbReference type="Proteomes" id="UP000078541"/>
    </source>
</evidence>
<gene>
    <name evidence="1" type="ORF">ALC56_00109</name>
</gene>